<evidence type="ECO:0000256" key="1">
    <source>
        <dbReference type="ARBA" id="ARBA00038310"/>
    </source>
</evidence>
<name>A0A0E9N3J1_9BACT</name>
<sequence>MRRVDAHNHFWQYDPVRDAWIDDSMQVIRRNFFPDDLAPLLEANGFEGCVAVQADQSDTETKFLLDLAASAPFVKGVVGWTDLRAPFVEDQLDKYRDQPLLKGFRHILQGELNRCGMLQPAFLNGIAALGKKGYTYDILIFPDQLPFAATLCGKFSNQAFIIDHGAKPYIRKGEMDQWKKDMQAFRKMDHVYCKVSGLATEADWTSWTPQQIRPYIDTLVETFGISRLVFGSDWPVSLLAGSYERTVSLVADCFSASEQEAVFSTNARQFYKL</sequence>
<dbReference type="InterPro" id="IPR006680">
    <property type="entry name" value="Amidohydro-rel"/>
</dbReference>
<comment type="similarity">
    <text evidence="1">Belongs to the metallo-dependent hydrolases superfamily.</text>
</comment>
<reference evidence="3 4" key="1">
    <citation type="submission" date="2015-04" db="EMBL/GenBank/DDBJ databases">
        <title>Whole genome shotgun sequence of Flavihumibacter petaseus NBRC 106054.</title>
        <authorList>
            <person name="Miyazawa S."/>
            <person name="Hosoyama A."/>
            <person name="Hashimoto M."/>
            <person name="Noguchi M."/>
            <person name="Tsuchikane K."/>
            <person name="Ohji S."/>
            <person name="Yamazoe A."/>
            <person name="Ichikawa N."/>
            <person name="Kimura A."/>
            <person name="Fujita N."/>
        </authorList>
    </citation>
    <scope>NUCLEOTIDE SEQUENCE [LARGE SCALE GENOMIC DNA]</scope>
    <source>
        <strain evidence="3 4">NBRC 106054</strain>
    </source>
</reference>
<accession>A0A0E9N3J1</accession>
<comment type="caution">
    <text evidence="3">The sequence shown here is derived from an EMBL/GenBank/DDBJ whole genome shotgun (WGS) entry which is preliminary data.</text>
</comment>
<evidence type="ECO:0000313" key="3">
    <source>
        <dbReference type="EMBL" id="GAO44547.1"/>
    </source>
</evidence>
<keyword evidence="4" id="KW-1185">Reference proteome</keyword>
<dbReference type="OrthoDB" id="5450317at2"/>
<evidence type="ECO:0000313" key="4">
    <source>
        <dbReference type="Proteomes" id="UP000033121"/>
    </source>
</evidence>
<organism evidence="3 4">
    <name type="scientific">Flavihumibacter petaseus NBRC 106054</name>
    <dbReference type="NCBI Taxonomy" id="1220578"/>
    <lineage>
        <taxon>Bacteria</taxon>
        <taxon>Pseudomonadati</taxon>
        <taxon>Bacteroidota</taxon>
        <taxon>Chitinophagia</taxon>
        <taxon>Chitinophagales</taxon>
        <taxon>Chitinophagaceae</taxon>
        <taxon>Flavihumibacter</taxon>
    </lineage>
</organism>
<dbReference type="STRING" id="1220578.FPE01S_03_05850"/>
<dbReference type="Pfam" id="PF04909">
    <property type="entry name" value="Amidohydro_2"/>
    <property type="match status" value="1"/>
</dbReference>
<dbReference type="PANTHER" id="PTHR43569:SF2">
    <property type="entry name" value="AMIDOHYDROLASE-RELATED DOMAIN-CONTAINING PROTEIN"/>
    <property type="match status" value="1"/>
</dbReference>
<dbReference type="InterPro" id="IPR052350">
    <property type="entry name" value="Metallo-dep_Lactonases"/>
</dbReference>
<evidence type="ECO:0000259" key="2">
    <source>
        <dbReference type="Pfam" id="PF04909"/>
    </source>
</evidence>
<dbReference type="EMBL" id="BBWV01000003">
    <property type="protein sequence ID" value="GAO44547.1"/>
    <property type="molecule type" value="Genomic_DNA"/>
</dbReference>
<dbReference type="AlphaFoldDB" id="A0A0E9N3J1"/>
<dbReference type="Gene3D" id="3.20.20.140">
    <property type="entry name" value="Metal-dependent hydrolases"/>
    <property type="match status" value="1"/>
</dbReference>
<feature type="domain" description="Amidohydrolase-related" evidence="2">
    <location>
        <begin position="4"/>
        <end position="273"/>
    </location>
</feature>
<dbReference type="PANTHER" id="PTHR43569">
    <property type="entry name" value="AMIDOHYDROLASE"/>
    <property type="match status" value="1"/>
</dbReference>
<protein>
    <recommendedName>
        <fullName evidence="2">Amidohydrolase-related domain-containing protein</fullName>
    </recommendedName>
</protein>
<dbReference type="InterPro" id="IPR032466">
    <property type="entry name" value="Metal_Hydrolase"/>
</dbReference>
<dbReference type="SUPFAM" id="SSF51556">
    <property type="entry name" value="Metallo-dependent hydrolases"/>
    <property type="match status" value="1"/>
</dbReference>
<proteinExistence type="inferred from homology"/>
<dbReference type="GO" id="GO:0016787">
    <property type="term" value="F:hydrolase activity"/>
    <property type="evidence" value="ECO:0007669"/>
    <property type="project" value="InterPro"/>
</dbReference>
<dbReference type="Proteomes" id="UP000033121">
    <property type="component" value="Unassembled WGS sequence"/>
</dbReference>
<gene>
    <name evidence="3" type="ORF">FPE01S_03_05850</name>
</gene>